<proteinExistence type="predicted"/>
<gene>
    <name evidence="1" type="ORF">FTUN_0089</name>
</gene>
<sequence length="48" mass="5544">MEHPKGAGEYRYLRFAWKKLGGTGVMVQFYDPNGSKWNRYHVGKNVLG</sequence>
<protein>
    <submittedName>
        <fullName evidence="1">Uncharacterized protein</fullName>
    </submittedName>
</protein>
<dbReference type="Proteomes" id="UP000503447">
    <property type="component" value="Chromosome"/>
</dbReference>
<name>A0A6M5YI07_9BACT</name>
<accession>A0A6M5YI07</accession>
<dbReference type="RefSeq" id="WP_171468954.1">
    <property type="nucleotide sequence ID" value="NZ_CP053452.2"/>
</dbReference>
<dbReference type="EMBL" id="CP053452">
    <property type="protein sequence ID" value="QJW92592.1"/>
    <property type="molecule type" value="Genomic_DNA"/>
</dbReference>
<organism evidence="1 2">
    <name type="scientific">Frigoriglobus tundricola</name>
    <dbReference type="NCBI Taxonomy" id="2774151"/>
    <lineage>
        <taxon>Bacteria</taxon>
        <taxon>Pseudomonadati</taxon>
        <taxon>Planctomycetota</taxon>
        <taxon>Planctomycetia</taxon>
        <taxon>Gemmatales</taxon>
        <taxon>Gemmataceae</taxon>
        <taxon>Frigoriglobus</taxon>
    </lineage>
</organism>
<dbReference type="KEGG" id="ftj:FTUN_0089"/>
<evidence type="ECO:0000313" key="1">
    <source>
        <dbReference type="EMBL" id="QJW92592.1"/>
    </source>
</evidence>
<reference evidence="2" key="1">
    <citation type="submission" date="2020-05" db="EMBL/GenBank/DDBJ databases">
        <title>Frigoriglobus tundricola gen. nov., sp. nov., a psychrotolerant cellulolytic planctomycete of the family Gemmataceae with two divergent copies of 16S rRNA gene.</title>
        <authorList>
            <person name="Kulichevskaya I.S."/>
            <person name="Ivanova A.A."/>
            <person name="Naumoff D.G."/>
            <person name="Beletsky A.V."/>
            <person name="Rijpstra W.I.C."/>
            <person name="Sinninghe Damste J.S."/>
            <person name="Mardanov A.V."/>
            <person name="Ravin N.V."/>
            <person name="Dedysh S.N."/>
        </authorList>
    </citation>
    <scope>NUCLEOTIDE SEQUENCE [LARGE SCALE GENOMIC DNA]</scope>
    <source>
        <strain evidence="2">PL17</strain>
    </source>
</reference>
<keyword evidence="2" id="KW-1185">Reference proteome</keyword>
<evidence type="ECO:0000313" key="2">
    <source>
        <dbReference type="Proteomes" id="UP000503447"/>
    </source>
</evidence>
<dbReference type="AlphaFoldDB" id="A0A6M5YI07"/>